<organism evidence="2 3">
    <name type="scientific">Parathielavia appendiculata</name>
    <dbReference type="NCBI Taxonomy" id="2587402"/>
    <lineage>
        <taxon>Eukaryota</taxon>
        <taxon>Fungi</taxon>
        <taxon>Dikarya</taxon>
        <taxon>Ascomycota</taxon>
        <taxon>Pezizomycotina</taxon>
        <taxon>Sordariomycetes</taxon>
        <taxon>Sordariomycetidae</taxon>
        <taxon>Sordariales</taxon>
        <taxon>Chaetomiaceae</taxon>
        <taxon>Parathielavia</taxon>
    </lineage>
</organism>
<reference evidence="2" key="2">
    <citation type="submission" date="2023-05" db="EMBL/GenBank/DDBJ databases">
        <authorList>
            <consortium name="Lawrence Berkeley National Laboratory"/>
            <person name="Steindorff A."/>
            <person name="Hensen N."/>
            <person name="Bonometti L."/>
            <person name="Westerberg I."/>
            <person name="Brannstrom I.O."/>
            <person name="Guillou S."/>
            <person name="Cros-Aarteil S."/>
            <person name="Calhoun S."/>
            <person name="Haridas S."/>
            <person name="Kuo A."/>
            <person name="Mondo S."/>
            <person name="Pangilinan J."/>
            <person name="Riley R."/>
            <person name="Labutti K."/>
            <person name="Andreopoulos B."/>
            <person name="Lipzen A."/>
            <person name="Chen C."/>
            <person name="Yanf M."/>
            <person name="Daum C."/>
            <person name="Ng V."/>
            <person name="Clum A."/>
            <person name="Ohm R."/>
            <person name="Martin F."/>
            <person name="Silar P."/>
            <person name="Natvig D."/>
            <person name="Lalanne C."/>
            <person name="Gautier V."/>
            <person name="Ament-Velasquez S.L."/>
            <person name="Kruys A."/>
            <person name="Hutchinson M.I."/>
            <person name="Powell A.J."/>
            <person name="Barry K."/>
            <person name="Miller A.N."/>
            <person name="Grigoriev I.V."/>
            <person name="Debuchy R."/>
            <person name="Gladieux P."/>
            <person name="Thoren M.H."/>
            <person name="Johannesson H."/>
        </authorList>
    </citation>
    <scope>NUCLEOTIDE SEQUENCE</scope>
    <source>
        <strain evidence="2">CBS 731.68</strain>
    </source>
</reference>
<dbReference type="Proteomes" id="UP001302602">
    <property type="component" value="Unassembled WGS sequence"/>
</dbReference>
<comment type="caution">
    <text evidence="2">The sequence shown here is derived from an EMBL/GenBank/DDBJ whole genome shotgun (WGS) entry which is preliminary data.</text>
</comment>
<feature type="region of interest" description="Disordered" evidence="1">
    <location>
        <begin position="134"/>
        <end position="153"/>
    </location>
</feature>
<dbReference type="GeneID" id="87828440"/>
<dbReference type="EMBL" id="MU853223">
    <property type="protein sequence ID" value="KAK4128420.1"/>
    <property type="molecule type" value="Genomic_DNA"/>
</dbReference>
<feature type="compositionally biased region" description="Basic residues" evidence="1">
    <location>
        <begin position="143"/>
        <end position="153"/>
    </location>
</feature>
<evidence type="ECO:0000313" key="2">
    <source>
        <dbReference type="EMBL" id="KAK4128420.1"/>
    </source>
</evidence>
<dbReference type="AlphaFoldDB" id="A0AAN6Z7B2"/>
<evidence type="ECO:0000313" key="3">
    <source>
        <dbReference type="Proteomes" id="UP001302602"/>
    </source>
</evidence>
<name>A0AAN6Z7B2_9PEZI</name>
<sequence>MAFMRANQCVGTACLPASGRSSGPQLASTLKYEFHWRYLLAPDCRISGATTSPTDTYLNCINLRNEIYFRILNERGAGMATHISIKEYDVPQRAEGVEVQLCEVARVCVWIAPLPFVLRRTPATLQAAWHVSANSMPPSRQRSPSHVHGVLRK</sequence>
<evidence type="ECO:0000256" key="1">
    <source>
        <dbReference type="SAM" id="MobiDB-lite"/>
    </source>
</evidence>
<protein>
    <submittedName>
        <fullName evidence="2">Uncharacterized protein</fullName>
    </submittedName>
</protein>
<accession>A0AAN6Z7B2</accession>
<reference evidence="2" key="1">
    <citation type="journal article" date="2023" name="Mol. Phylogenet. Evol.">
        <title>Genome-scale phylogeny and comparative genomics of the fungal order Sordariales.</title>
        <authorList>
            <person name="Hensen N."/>
            <person name="Bonometti L."/>
            <person name="Westerberg I."/>
            <person name="Brannstrom I.O."/>
            <person name="Guillou S."/>
            <person name="Cros-Aarteil S."/>
            <person name="Calhoun S."/>
            <person name="Haridas S."/>
            <person name="Kuo A."/>
            <person name="Mondo S."/>
            <person name="Pangilinan J."/>
            <person name="Riley R."/>
            <person name="LaButti K."/>
            <person name="Andreopoulos B."/>
            <person name="Lipzen A."/>
            <person name="Chen C."/>
            <person name="Yan M."/>
            <person name="Daum C."/>
            <person name="Ng V."/>
            <person name="Clum A."/>
            <person name="Steindorff A."/>
            <person name="Ohm R.A."/>
            <person name="Martin F."/>
            <person name="Silar P."/>
            <person name="Natvig D.O."/>
            <person name="Lalanne C."/>
            <person name="Gautier V."/>
            <person name="Ament-Velasquez S.L."/>
            <person name="Kruys A."/>
            <person name="Hutchinson M.I."/>
            <person name="Powell A.J."/>
            <person name="Barry K."/>
            <person name="Miller A.N."/>
            <person name="Grigoriev I.V."/>
            <person name="Debuchy R."/>
            <person name="Gladieux P."/>
            <person name="Hiltunen Thoren M."/>
            <person name="Johannesson H."/>
        </authorList>
    </citation>
    <scope>NUCLEOTIDE SEQUENCE</scope>
    <source>
        <strain evidence="2">CBS 731.68</strain>
    </source>
</reference>
<proteinExistence type="predicted"/>
<dbReference type="RefSeq" id="XP_062652191.1">
    <property type="nucleotide sequence ID" value="XM_062791671.1"/>
</dbReference>
<gene>
    <name evidence="2" type="ORF">N657DRAFT_638893</name>
</gene>
<keyword evidence="3" id="KW-1185">Reference proteome</keyword>